<keyword evidence="2 5" id="KW-0812">Transmembrane</keyword>
<dbReference type="Proteomes" id="UP000612055">
    <property type="component" value="Unassembled WGS sequence"/>
</dbReference>
<evidence type="ECO:0000256" key="5">
    <source>
        <dbReference type="PROSITE-ProRule" id="PRU00205"/>
    </source>
</evidence>
<dbReference type="EMBL" id="JAEHOE010000037">
    <property type="protein sequence ID" value="KAG2493461.1"/>
    <property type="molecule type" value="Genomic_DNA"/>
</dbReference>
<feature type="transmembrane region" description="Helical" evidence="6">
    <location>
        <begin position="88"/>
        <end position="109"/>
    </location>
</feature>
<keyword evidence="9" id="KW-1185">Reference proteome</keyword>
<feature type="transmembrane region" description="Helical" evidence="6">
    <location>
        <begin position="121"/>
        <end position="141"/>
    </location>
</feature>
<name>A0A835Y3I5_9CHLO</name>
<evidence type="ECO:0000259" key="7">
    <source>
        <dbReference type="PROSITE" id="PS50922"/>
    </source>
</evidence>
<dbReference type="AlphaFoldDB" id="A0A835Y3I5"/>
<protein>
    <recommendedName>
        <fullName evidence="7">TLC domain-containing protein</fullName>
    </recommendedName>
</protein>
<feature type="transmembrane region" description="Helical" evidence="6">
    <location>
        <begin position="28"/>
        <end position="46"/>
    </location>
</feature>
<accession>A0A835Y3I5</accession>
<dbReference type="GO" id="GO:0050291">
    <property type="term" value="F:sphingosine N-acyltransferase activity"/>
    <property type="evidence" value="ECO:0007669"/>
    <property type="project" value="InterPro"/>
</dbReference>
<dbReference type="OrthoDB" id="506011at2759"/>
<dbReference type="PANTHER" id="PTHR12560:SF0">
    <property type="entry name" value="LD18904P"/>
    <property type="match status" value="1"/>
</dbReference>
<reference evidence="8" key="1">
    <citation type="journal article" date="2020" name="bioRxiv">
        <title>Comparative genomics of Chlamydomonas.</title>
        <authorList>
            <person name="Craig R.J."/>
            <person name="Hasan A.R."/>
            <person name="Ness R.W."/>
            <person name="Keightley P.D."/>
        </authorList>
    </citation>
    <scope>NUCLEOTIDE SEQUENCE</scope>
    <source>
        <strain evidence="8">CCAP 11/70</strain>
    </source>
</reference>
<evidence type="ECO:0000256" key="6">
    <source>
        <dbReference type="SAM" id="Phobius"/>
    </source>
</evidence>
<dbReference type="GO" id="GO:0046513">
    <property type="term" value="P:ceramide biosynthetic process"/>
    <property type="evidence" value="ECO:0007669"/>
    <property type="project" value="InterPro"/>
</dbReference>
<evidence type="ECO:0000256" key="2">
    <source>
        <dbReference type="ARBA" id="ARBA00022692"/>
    </source>
</evidence>
<evidence type="ECO:0000313" key="9">
    <source>
        <dbReference type="Proteomes" id="UP000612055"/>
    </source>
</evidence>
<dbReference type="PROSITE" id="PS50922">
    <property type="entry name" value="TLC"/>
    <property type="match status" value="1"/>
</dbReference>
<evidence type="ECO:0000313" key="8">
    <source>
        <dbReference type="EMBL" id="KAG2493461.1"/>
    </source>
</evidence>
<comment type="caution">
    <text evidence="8">The sequence shown here is derived from an EMBL/GenBank/DDBJ whole genome shotgun (WGS) entry which is preliminary data.</text>
</comment>
<proteinExistence type="predicted"/>
<dbReference type="GO" id="GO:0005789">
    <property type="term" value="C:endoplasmic reticulum membrane"/>
    <property type="evidence" value="ECO:0007669"/>
    <property type="project" value="UniProtKB-SubCell"/>
</dbReference>
<feature type="domain" description="TLC" evidence="7">
    <location>
        <begin position="1"/>
        <end position="152"/>
    </location>
</feature>
<keyword evidence="4 5" id="KW-0472">Membrane</keyword>
<comment type="subcellular location">
    <subcellularLocation>
        <location evidence="1">Membrane</location>
        <topology evidence="1">Multi-pass membrane protein</topology>
    </subcellularLocation>
</comment>
<sequence>MVAGFAYYLYECLGTIVKIGTNLKRDMVAHHLVTMALALIAYNINLKRMCVMWQALFDVSNPLLHIAKGLHSANVPALEPLKHAMFKFFALSFLVCRVIMGPYSILWPSFTVGLEVLPPQYSYPCLGLMVFVYGLQLLWFYKIVEIAIKGDKAADKRD</sequence>
<dbReference type="Pfam" id="PF03798">
    <property type="entry name" value="TRAM_LAG1_CLN8"/>
    <property type="match status" value="1"/>
</dbReference>
<dbReference type="InterPro" id="IPR016439">
    <property type="entry name" value="Lag1/Lac1-like"/>
</dbReference>
<organism evidence="8 9">
    <name type="scientific">Edaphochlamys debaryana</name>
    <dbReference type="NCBI Taxonomy" id="47281"/>
    <lineage>
        <taxon>Eukaryota</taxon>
        <taxon>Viridiplantae</taxon>
        <taxon>Chlorophyta</taxon>
        <taxon>core chlorophytes</taxon>
        <taxon>Chlorophyceae</taxon>
        <taxon>CS clade</taxon>
        <taxon>Chlamydomonadales</taxon>
        <taxon>Chlamydomonadales incertae sedis</taxon>
        <taxon>Edaphochlamys</taxon>
    </lineage>
</organism>
<keyword evidence="3 6" id="KW-1133">Transmembrane helix</keyword>
<evidence type="ECO:0000256" key="3">
    <source>
        <dbReference type="ARBA" id="ARBA00022989"/>
    </source>
</evidence>
<dbReference type="PANTHER" id="PTHR12560">
    <property type="entry name" value="LONGEVITY ASSURANCE FACTOR 1 LAG1"/>
    <property type="match status" value="1"/>
</dbReference>
<evidence type="ECO:0000256" key="4">
    <source>
        <dbReference type="ARBA" id="ARBA00023136"/>
    </source>
</evidence>
<gene>
    <name evidence="8" type="ORF">HYH03_008278</name>
</gene>
<dbReference type="InterPro" id="IPR006634">
    <property type="entry name" value="TLC-dom"/>
</dbReference>
<evidence type="ECO:0000256" key="1">
    <source>
        <dbReference type="ARBA" id="ARBA00004141"/>
    </source>
</evidence>